<dbReference type="EMBL" id="LNQR01000102">
    <property type="protein sequence ID" value="KWT79692.1"/>
    <property type="molecule type" value="Genomic_DNA"/>
</dbReference>
<comment type="caution">
    <text evidence="1">The sequence shown here is derived from an EMBL/GenBank/DDBJ whole genome shotgun (WGS) entry which is preliminary data.</text>
</comment>
<proteinExistence type="predicted"/>
<dbReference type="Proteomes" id="UP000060487">
    <property type="component" value="Unassembled WGS sequence"/>
</dbReference>
<name>A0ABR5SDY1_9BACT</name>
<gene>
    <name evidence="1" type="ORF">ASN18_2665</name>
</gene>
<reference evidence="1 2" key="1">
    <citation type="submission" date="2015-11" db="EMBL/GenBank/DDBJ databases">
        <authorList>
            <person name="Lin W."/>
        </authorList>
    </citation>
    <scope>NUCLEOTIDE SEQUENCE [LARGE SCALE GENOMIC DNA]</scope>
    <source>
        <strain evidence="1 2">HCH-1</strain>
    </source>
</reference>
<evidence type="ECO:0000313" key="1">
    <source>
        <dbReference type="EMBL" id="KWT79692.1"/>
    </source>
</evidence>
<organism evidence="1 2">
    <name type="scientific">Candidatus Magnetominusculus xianensis</name>
    <dbReference type="NCBI Taxonomy" id="1748249"/>
    <lineage>
        <taxon>Bacteria</taxon>
        <taxon>Pseudomonadati</taxon>
        <taxon>Nitrospirota</taxon>
        <taxon>Nitrospiria</taxon>
        <taxon>Nitrospirales</taxon>
        <taxon>Nitrospiraceae</taxon>
        <taxon>Candidatus Magnetominusculus</taxon>
    </lineage>
</organism>
<dbReference type="RefSeq" id="WP_085053285.1">
    <property type="nucleotide sequence ID" value="NZ_LNQR01000102.1"/>
</dbReference>
<evidence type="ECO:0008006" key="3">
    <source>
        <dbReference type="Google" id="ProtNLM"/>
    </source>
</evidence>
<keyword evidence="2" id="KW-1185">Reference proteome</keyword>
<evidence type="ECO:0000313" key="2">
    <source>
        <dbReference type="Proteomes" id="UP000060487"/>
    </source>
</evidence>
<sequence length="91" mass="10677">MGEEKKLQLDIASFLEFIKSSFKATLDNIYEIQELSEKVLAEISKNEKIIHDDAERALMEFLKTSKKSREEFKSVMENGFKQLESIFKKQQ</sequence>
<protein>
    <recommendedName>
        <fullName evidence="3">Pyrroline-5-carboxylate reductase</fullName>
    </recommendedName>
</protein>
<accession>A0ABR5SDY1</accession>